<dbReference type="SUPFAM" id="SSF46689">
    <property type="entry name" value="Homeodomain-like"/>
    <property type="match status" value="1"/>
</dbReference>
<dbReference type="EMBL" id="DVGA01000053">
    <property type="protein sequence ID" value="HIQ78689.1"/>
    <property type="molecule type" value="Genomic_DNA"/>
</dbReference>
<evidence type="ECO:0000256" key="1">
    <source>
        <dbReference type="ARBA" id="ARBA00023015"/>
    </source>
</evidence>
<dbReference type="AlphaFoldDB" id="A0A9D0ZG26"/>
<evidence type="ECO:0000313" key="7">
    <source>
        <dbReference type="Proteomes" id="UP000824262"/>
    </source>
</evidence>
<evidence type="ECO:0000256" key="4">
    <source>
        <dbReference type="PROSITE-ProRule" id="PRU00335"/>
    </source>
</evidence>
<feature type="DNA-binding region" description="H-T-H motif" evidence="4">
    <location>
        <begin position="25"/>
        <end position="44"/>
    </location>
</feature>
<dbReference type="PROSITE" id="PS50977">
    <property type="entry name" value="HTH_TETR_2"/>
    <property type="match status" value="1"/>
</dbReference>
<dbReference type="PRINTS" id="PR00455">
    <property type="entry name" value="HTHTETR"/>
</dbReference>
<dbReference type="InterPro" id="IPR050109">
    <property type="entry name" value="HTH-type_TetR-like_transc_reg"/>
</dbReference>
<dbReference type="GO" id="GO:0003700">
    <property type="term" value="F:DNA-binding transcription factor activity"/>
    <property type="evidence" value="ECO:0007669"/>
    <property type="project" value="TreeGrafter"/>
</dbReference>
<reference evidence="6" key="1">
    <citation type="submission" date="2020-10" db="EMBL/GenBank/DDBJ databases">
        <authorList>
            <person name="Gilroy R."/>
        </authorList>
    </citation>
    <scope>NUCLEOTIDE SEQUENCE</scope>
    <source>
        <strain evidence="6">ChiBcolR7-354</strain>
    </source>
</reference>
<keyword evidence="1" id="KW-0805">Transcription regulation</keyword>
<feature type="domain" description="HTH tetR-type" evidence="5">
    <location>
        <begin position="2"/>
        <end position="62"/>
    </location>
</feature>
<accession>A0A9D0ZG26</accession>
<name>A0A9D0ZG26_9FIRM</name>
<dbReference type="GO" id="GO:0000976">
    <property type="term" value="F:transcription cis-regulatory region binding"/>
    <property type="evidence" value="ECO:0007669"/>
    <property type="project" value="TreeGrafter"/>
</dbReference>
<dbReference type="PANTHER" id="PTHR30055:SF234">
    <property type="entry name" value="HTH-TYPE TRANSCRIPTIONAL REGULATOR BETI"/>
    <property type="match status" value="1"/>
</dbReference>
<dbReference type="Proteomes" id="UP000824262">
    <property type="component" value="Unassembled WGS sequence"/>
</dbReference>
<dbReference type="Gene3D" id="1.10.357.10">
    <property type="entry name" value="Tetracycline Repressor, domain 2"/>
    <property type="match status" value="1"/>
</dbReference>
<dbReference type="PANTHER" id="PTHR30055">
    <property type="entry name" value="HTH-TYPE TRANSCRIPTIONAL REGULATOR RUTR"/>
    <property type="match status" value="1"/>
</dbReference>
<dbReference type="InterPro" id="IPR009057">
    <property type="entry name" value="Homeodomain-like_sf"/>
</dbReference>
<keyword evidence="2 4" id="KW-0238">DNA-binding</keyword>
<evidence type="ECO:0000256" key="2">
    <source>
        <dbReference type="ARBA" id="ARBA00023125"/>
    </source>
</evidence>
<comment type="caution">
    <text evidence="6">The sequence shown here is derived from an EMBL/GenBank/DDBJ whole genome shotgun (WGS) entry which is preliminary data.</text>
</comment>
<evidence type="ECO:0000256" key="3">
    <source>
        <dbReference type="ARBA" id="ARBA00023163"/>
    </source>
</evidence>
<evidence type="ECO:0000259" key="5">
    <source>
        <dbReference type="PROSITE" id="PS50977"/>
    </source>
</evidence>
<keyword evidence="3" id="KW-0804">Transcription</keyword>
<dbReference type="Pfam" id="PF00440">
    <property type="entry name" value="TetR_N"/>
    <property type="match status" value="1"/>
</dbReference>
<organism evidence="6 7">
    <name type="scientific">Candidatus Scatomorpha intestinavium</name>
    <dbReference type="NCBI Taxonomy" id="2840922"/>
    <lineage>
        <taxon>Bacteria</taxon>
        <taxon>Bacillati</taxon>
        <taxon>Bacillota</taxon>
        <taxon>Clostridia</taxon>
        <taxon>Eubacteriales</taxon>
        <taxon>Candidatus Scatomorpha</taxon>
    </lineage>
</organism>
<dbReference type="InterPro" id="IPR001647">
    <property type="entry name" value="HTH_TetR"/>
</dbReference>
<reference evidence="6" key="2">
    <citation type="journal article" date="2021" name="PeerJ">
        <title>Extensive microbial diversity within the chicken gut microbiome revealed by metagenomics and culture.</title>
        <authorList>
            <person name="Gilroy R."/>
            <person name="Ravi A."/>
            <person name="Getino M."/>
            <person name="Pursley I."/>
            <person name="Horton D.L."/>
            <person name="Alikhan N.F."/>
            <person name="Baker D."/>
            <person name="Gharbi K."/>
            <person name="Hall N."/>
            <person name="Watson M."/>
            <person name="Adriaenssens E.M."/>
            <person name="Foster-Nyarko E."/>
            <person name="Jarju S."/>
            <person name="Secka A."/>
            <person name="Antonio M."/>
            <person name="Oren A."/>
            <person name="Chaudhuri R.R."/>
            <person name="La Ragione R."/>
            <person name="Hildebrand F."/>
            <person name="Pallen M.J."/>
        </authorList>
    </citation>
    <scope>NUCLEOTIDE SEQUENCE</scope>
    <source>
        <strain evidence="6">ChiBcolR7-354</strain>
    </source>
</reference>
<evidence type="ECO:0000313" key="6">
    <source>
        <dbReference type="EMBL" id="HIQ78689.1"/>
    </source>
</evidence>
<protein>
    <submittedName>
        <fullName evidence="6">TetR/AcrR family transcriptional regulator</fullName>
    </submittedName>
</protein>
<gene>
    <name evidence="6" type="ORF">IAB77_05460</name>
</gene>
<proteinExistence type="predicted"/>
<sequence>MAETREMILHTALELCSRRGCEAVSVRDICSAVGIKESSLYYHFPGKQAVIDELYSRFEEHCAALTGELDAALEAGSPPGREGFMNVCAHFFDGYLSDPFCNGVLRLLDIERRSSPEALRLYTRWMFDEPLSYQARVFAALTGPGGADYLAVKFYAPIYLYANRYLLCGELDGEAKAAFREAASAHAARFFSEMEALYG</sequence>